<comment type="caution">
    <text evidence="1">The sequence shown here is derived from an EMBL/GenBank/DDBJ whole genome shotgun (WGS) entry which is preliminary data.</text>
</comment>
<dbReference type="Proteomes" id="UP001266305">
    <property type="component" value="Unassembled WGS sequence"/>
</dbReference>
<protein>
    <submittedName>
        <fullName evidence="1">Uncharacterized protein</fullName>
    </submittedName>
</protein>
<name>A0ABQ9UFR9_SAGOE</name>
<gene>
    <name evidence="1" type="ORF">P7K49_027021</name>
</gene>
<proteinExistence type="predicted"/>
<accession>A0ABQ9UFR9</accession>
<keyword evidence="2" id="KW-1185">Reference proteome</keyword>
<organism evidence="1 2">
    <name type="scientific">Saguinus oedipus</name>
    <name type="common">Cotton-top tamarin</name>
    <name type="synonym">Oedipomidas oedipus</name>
    <dbReference type="NCBI Taxonomy" id="9490"/>
    <lineage>
        <taxon>Eukaryota</taxon>
        <taxon>Metazoa</taxon>
        <taxon>Chordata</taxon>
        <taxon>Craniata</taxon>
        <taxon>Vertebrata</taxon>
        <taxon>Euteleostomi</taxon>
        <taxon>Mammalia</taxon>
        <taxon>Eutheria</taxon>
        <taxon>Euarchontoglires</taxon>
        <taxon>Primates</taxon>
        <taxon>Haplorrhini</taxon>
        <taxon>Platyrrhini</taxon>
        <taxon>Cebidae</taxon>
        <taxon>Callitrichinae</taxon>
        <taxon>Saguinus</taxon>
    </lineage>
</organism>
<reference evidence="1 2" key="1">
    <citation type="submission" date="2023-05" db="EMBL/GenBank/DDBJ databases">
        <title>B98-5 Cell Line De Novo Hybrid Assembly: An Optical Mapping Approach.</title>
        <authorList>
            <person name="Kananen K."/>
            <person name="Auerbach J.A."/>
            <person name="Kautto E."/>
            <person name="Blachly J.S."/>
        </authorList>
    </citation>
    <scope>NUCLEOTIDE SEQUENCE [LARGE SCALE GENOMIC DNA]</scope>
    <source>
        <strain evidence="1">B95-8</strain>
        <tissue evidence="1">Cell line</tissue>
    </source>
</reference>
<evidence type="ECO:0000313" key="2">
    <source>
        <dbReference type="Proteomes" id="UP001266305"/>
    </source>
</evidence>
<dbReference type="EMBL" id="JASSZA010000013">
    <property type="protein sequence ID" value="KAK2095605.1"/>
    <property type="molecule type" value="Genomic_DNA"/>
</dbReference>
<sequence>MVTLPSWSSRLRSEGEPVPFTLHQELLRQGAGKTAVPATRVTLVTHAAPPNLGQKRNQSHLLCTKSCHTEVPAKLLRRPQESRW</sequence>
<evidence type="ECO:0000313" key="1">
    <source>
        <dbReference type="EMBL" id="KAK2095605.1"/>
    </source>
</evidence>